<dbReference type="STRING" id="1121302.SAMN02745163_02042"/>
<accession>A0A1M6JIR7</accession>
<keyword evidence="10" id="KW-1185">Reference proteome</keyword>
<dbReference type="PANTHER" id="PTHR10438:SF468">
    <property type="entry name" value="THIOREDOXIN-1-RELATED"/>
    <property type="match status" value="1"/>
</dbReference>
<dbReference type="PRINTS" id="PR00421">
    <property type="entry name" value="THIOREDOXIN"/>
</dbReference>
<dbReference type="OrthoDB" id="9790390at2"/>
<keyword evidence="3 6" id="KW-1015">Disulfide bond</keyword>
<dbReference type="Proteomes" id="UP000184310">
    <property type="component" value="Unassembled WGS sequence"/>
</dbReference>
<dbReference type="RefSeq" id="WP_072986697.1">
    <property type="nucleotide sequence ID" value="NZ_FQZB01000008.1"/>
</dbReference>
<evidence type="ECO:0000256" key="7">
    <source>
        <dbReference type="SAM" id="Phobius"/>
    </source>
</evidence>
<dbReference type="InterPro" id="IPR005746">
    <property type="entry name" value="Thioredoxin"/>
</dbReference>
<dbReference type="PIRSF" id="PIRSF000077">
    <property type="entry name" value="Thioredoxin"/>
    <property type="match status" value="1"/>
</dbReference>
<keyword evidence="6" id="KW-0676">Redox-active center</keyword>
<keyword evidence="7" id="KW-0472">Membrane</keyword>
<evidence type="ECO:0000256" key="1">
    <source>
        <dbReference type="ARBA" id="ARBA00004496"/>
    </source>
</evidence>
<dbReference type="GO" id="GO:0015035">
    <property type="term" value="F:protein-disulfide reductase activity"/>
    <property type="evidence" value="ECO:0007669"/>
    <property type="project" value="InterPro"/>
</dbReference>
<evidence type="ECO:0000313" key="9">
    <source>
        <dbReference type="EMBL" id="SHJ46515.1"/>
    </source>
</evidence>
<dbReference type="PANTHER" id="PTHR10438">
    <property type="entry name" value="THIOREDOXIN"/>
    <property type="match status" value="1"/>
</dbReference>
<dbReference type="InterPro" id="IPR017937">
    <property type="entry name" value="Thioredoxin_CS"/>
</dbReference>
<organism evidence="9 10">
    <name type="scientific">Clostridium cavendishii DSM 21758</name>
    <dbReference type="NCBI Taxonomy" id="1121302"/>
    <lineage>
        <taxon>Bacteria</taxon>
        <taxon>Bacillati</taxon>
        <taxon>Bacillota</taxon>
        <taxon>Clostridia</taxon>
        <taxon>Eubacteriales</taxon>
        <taxon>Clostridiaceae</taxon>
        <taxon>Clostridium</taxon>
    </lineage>
</organism>
<proteinExistence type="inferred from homology"/>
<evidence type="ECO:0000256" key="5">
    <source>
        <dbReference type="PIRNR" id="PIRNR000077"/>
    </source>
</evidence>
<keyword evidence="7" id="KW-0812">Transmembrane</keyword>
<dbReference type="SUPFAM" id="SSF52833">
    <property type="entry name" value="Thioredoxin-like"/>
    <property type="match status" value="1"/>
</dbReference>
<reference evidence="9 10" key="1">
    <citation type="submission" date="2016-11" db="EMBL/GenBank/DDBJ databases">
        <authorList>
            <person name="Jaros S."/>
            <person name="Januszkiewicz K."/>
            <person name="Wedrychowicz H."/>
        </authorList>
    </citation>
    <scope>NUCLEOTIDE SEQUENCE [LARGE SCALE GENOMIC DNA]</scope>
    <source>
        <strain evidence="9 10">DSM 21758</strain>
    </source>
</reference>
<feature type="domain" description="Thioredoxin" evidence="8">
    <location>
        <begin position="1"/>
        <end position="107"/>
    </location>
</feature>
<dbReference type="AlphaFoldDB" id="A0A1M6JIR7"/>
<evidence type="ECO:0000259" key="8">
    <source>
        <dbReference type="PROSITE" id="PS51352"/>
    </source>
</evidence>
<comment type="similarity">
    <text evidence="4">Belongs to the thioredoxin family. Plant H-type subfamily.</text>
</comment>
<evidence type="ECO:0000256" key="3">
    <source>
        <dbReference type="ARBA" id="ARBA00023157"/>
    </source>
</evidence>
<comment type="subcellular location">
    <subcellularLocation>
        <location evidence="1">Cytoplasm</location>
    </subcellularLocation>
</comment>
<protein>
    <recommendedName>
        <fullName evidence="5">Thioredoxin</fullName>
    </recommendedName>
</protein>
<dbReference type="Gene3D" id="3.40.30.10">
    <property type="entry name" value="Glutaredoxin"/>
    <property type="match status" value="1"/>
</dbReference>
<name>A0A1M6JIR7_9CLOT</name>
<evidence type="ECO:0000256" key="4">
    <source>
        <dbReference type="ARBA" id="ARBA00038353"/>
    </source>
</evidence>
<gene>
    <name evidence="9" type="ORF">SAMN02745163_02042</name>
</gene>
<dbReference type="EMBL" id="FQZB01000008">
    <property type="protein sequence ID" value="SHJ46515.1"/>
    <property type="molecule type" value="Genomic_DNA"/>
</dbReference>
<dbReference type="Pfam" id="PF00085">
    <property type="entry name" value="Thioredoxin"/>
    <property type="match status" value="1"/>
</dbReference>
<evidence type="ECO:0000256" key="6">
    <source>
        <dbReference type="PIRSR" id="PIRSR000077-4"/>
    </source>
</evidence>
<evidence type="ECO:0000256" key="2">
    <source>
        <dbReference type="ARBA" id="ARBA00022490"/>
    </source>
</evidence>
<feature type="transmembrane region" description="Helical" evidence="7">
    <location>
        <begin position="21"/>
        <end position="42"/>
    </location>
</feature>
<feature type="disulfide bond" description="Redox-active" evidence="6">
    <location>
        <begin position="32"/>
        <end position="35"/>
    </location>
</feature>
<keyword evidence="2" id="KW-0963">Cytoplasm</keyword>
<dbReference type="InterPro" id="IPR013766">
    <property type="entry name" value="Thioredoxin_domain"/>
</dbReference>
<dbReference type="InterPro" id="IPR050620">
    <property type="entry name" value="Thioredoxin_H-type-like"/>
</dbReference>
<dbReference type="InterPro" id="IPR036249">
    <property type="entry name" value="Thioredoxin-like_sf"/>
</dbReference>
<dbReference type="CDD" id="cd02947">
    <property type="entry name" value="TRX_family"/>
    <property type="match status" value="1"/>
</dbReference>
<dbReference type="PROSITE" id="PS51352">
    <property type="entry name" value="THIOREDOXIN_2"/>
    <property type="match status" value="1"/>
</dbReference>
<dbReference type="GO" id="GO:0005737">
    <property type="term" value="C:cytoplasm"/>
    <property type="evidence" value="ECO:0007669"/>
    <property type="project" value="UniProtKB-SubCell"/>
</dbReference>
<sequence>MSRIFNLNNDNFDKAINKTNNLIVIFFWAAWCGHCGGLIPILEELSEEMPNVSFVSIDKDEGLSIAERFQIGSVPTFLFFKKGEVIDNILGRMTKEQLIDKINKFIL</sequence>
<keyword evidence="7" id="KW-1133">Transmembrane helix</keyword>
<evidence type="ECO:0000313" key="10">
    <source>
        <dbReference type="Proteomes" id="UP000184310"/>
    </source>
</evidence>
<dbReference type="PROSITE" id="PS00194">
    <property type="entry name" value="THIOREDOXIN_1"/>
    <property type="match status" value="1"/>
</dbReference>